<dbReference type="CDD" id="cd14825">
    <property type="entry name" value="TRAPPC2_sedlin"/>
    <property type="match status" value="1"/>
</dbReference>
<dbReference type="PANTHER" id="PTHR12403">
    <property type="entry name" value="TRAFFICKING PROTEIN PARTICLE COMPLEX SUBUNIT 2"/>
    <property type="match status" value="1"/>
</dbReference>
<dbReference type="Pfam" id="PF04628">
    <property type="entry name" value="Sedlin_N"/>
    <property type="match status" value="1"/>
</dbReference>
<reference evidence="1 2" key="1">
    <citation type="journal article" date="2015" name="Genome Biol. Evol.">
        <title>Comparative Genomics of a Bacterivorous Green Alga Reveals Evolutionary Causalities and Consequences of Phago-Mixotrophic Mode of Nutrition.</title>
        <authorList>
            <person name="Burns J.A."/>
            <person name="Paasch A."/>
            <person name="Narechania A."/>
            <person name="Kim E."/>
        </authorList>
    </citation>
    <scope>NUCLEOTIDE SEQUENCE [LARGE SCALE GENOMIC DNA]</scope>
    <source>
        <strain evidence="1 2">PLY_AMNH</strain>
    </source>
</reference>
<dbReference type="InterPro" id="IPR011012">
    <property type="entry name" value="Longin-like_dom_sf"/>
</dbReference>
<gene>
    <name evidence="1" type="ORF">CYMTET_19258</name>
</gene>
<dbReference type="EMBL" id="LGRX02008962">
    <property type="protein sequence ID" value="KAK3272446.1"/>
    <property type="molecule type" value="Genomic_DNA"/>
</dbReference>
<comment type="caution">
    <text evidence="1">The sequence shown here is derived from an EMBL/GenBank/DDBJ whole genome shotgun (WGS) entry which is preliminary data.</text>
</comment>
<proteinExistence type="predicted"/>
<organism evidence="1 2">
    <name type="scientific">Cymbomonas tetramitiformis</name>
    <dbReference type="NCBI Taxonomy" id="36881"/>
    <lineage>
        <taxon>Eukaryota</taxon>
        <taxon>Viridiplantae</taxon>
        <taxon>Chlorophyta</taxon>
        <taxon>Pyramimonadophyceae</taxon>
        <taxon>Pyramimonadales</taxon>
        <taxon>Pyramimonadaceae</taxon>
        <taxon>Cymbomonas</taxon>
    </lineage>
</organism>
<dbReference type="Proteomes" id="UP001190700">
    <property type="component" value="Unassembled WGS sequence"/>
</dbReference>
<keyword evidence="2" id="KW-1185">Reference proteome</keyword>
<dbReference type="GO" id="GO:0005737">
    <property type="term" value="C:cytoplasm"/>
    <property type="evidence" value="ECO:0007669"/>
    <property type="project" value="GOC"/>
</dbReference>
<accession>A0AAE0L525</accession>
<dbReference type="AlphaFoldDB" id="A0AAE0L525"/>
<evidence type="ECO:0000313" key="2">
    <source>
        <dbReference type="Proteomes" id="UP001190700"/>
    </source>
</evidence>
<sequence>MTTYFAIVSREDSPIYEADLSVAGKKDKEETSHLHQFILHASLDIVDERMWDTNNMHIKVVDKFNELFVAAYVTAGRTRLLLLCDTRNEDGSKQFFQEVHELYLKVLLNPFQGVNTPIMTPSFDQRVRNLARKYL</sequence>
<name>A0AAE0L525_9CHLO</name>
<dbReference type="GO" id="GO:0006888">
    <property type="term" value="P:endoplasmic reticulum to Golgi vesicle-mediated transport"/>
    <property type="evidence" value="ECO:0007669"/>
    <property type="project" value="InterPro"/>
</dbReference>
<dbReference type="Gene3D" id="3.30.450.70">
    <property type="match status" value="1"/>
</dbReference>
<evidence type="ECO:0000313" key="1">
    <source>
        <dbReference type="EMBL" id="KAK3272446.1"/>
    </source>
</evidence>
<dbReference type="InterPro" id="IPR006722">
    <property type="entry name" value="Sedlin"/>
</dbReference>
<dbReference type="SUPFAM" id="SSF64356">
    <property type="entry name" value="SNARE-like"/>
    <property type="match status" value="1"/>
</dbReference>
<protein>
    <recommendedName>
        <fullName evidence="3">Trafficking protein particle complex subunit 2</fullName>
    </recommendedName>
</protein>
<evidence type="ECO:0008006" key="3">
    <source>
        <dbReference type="Google" id="ProtNLM"/>
    </source>
</evidence>